<dbReference type="AlphaFoldDB" id="A0AA86N3C4"/>
<sequence length="398" mass="41113">MTSSGPRWLIGIMIILGAGLLDTSQPPLVLADEESQESDGSRGLVTVPRGQTINRDYFAAADQVEIYGTINGDAHVIARRIIVDGTINGDLLAAGAIVTISGTVTADARVVGGRVSISGQIGRNLTVGGGMIETAGTGRVEGAMVAGGGSVHLAGPVAKGLNVGGGEVILSNEIGGHVNAAAGTLRVTSNARIEGNLSYMGQGSPIIDDPGVVKGRVTERAFRTLRMPQPEQILAGLAMGKLLFAGISFVSTLVLGLVLIHFYPIATELTVANLSRRTLASFGMGLVLCLLGPIVILLLAATLLGIPLALVAAAGLFLLLYLSRVFAITWLGWGLLRGLGRAPGARGAFLTGLILYFVLALIPFAGGFVMLLVTVIGTGAALLSKGEIYRKARYQELI</sequence>
<evidence type="ECO:0000256" key="1">
    <source>
        <dbReference type="SAM" id="Phobius"/>
    </source>
</evidence>
<feature type="transmembrane region" description="Helical" evidence="1">
    <location>
        <begin position="353"/>
        <end position="383"/>
    </location>
</feature>
<proteinExistence type="predicted"/>
<feature type="transmembrane region" description="Helical" evidence="1">
    <location>
        <begin position="278"/>
        <end position="301"/>
    </location>
</feature>
<feature type="domain" description="DUF8173" evidence="2">
    <location>
        <begin position="235"/>
        <end position="381"/>
    </location>
</feature>
<dbReference type="RefSeq" id="WP_289271318.1">
    <property type="nucleotide sequence ID" value="NZ_OX365700.1"/>
</dbReference>
<evidence type="ECO:0000259" key="2">
    <source>
        <dbReference type="Pfam" id="PF26514"/>
    </source>
</evidence>
<evidence type="ECO:0000313" key="4">
    <source>
        <dbReference type="Proteomes" id="UP001179121"/>
    </source>
</evidence>
<dbReference type="KEGG" id="nti:DNFV4_04336"/>
<dbReference type="Proteomes" id="UP001179121">
    <property type="component" value="Chromosome"/>
</dbReference>
<keyword evidence="1" id="KW-1133">Transmembrane helix</keyword>
<dbReference type="Pfam" id="PF26514">
    <property type="entry name" value="DUF8173"/>
    <property type="match status" value="1"/>
</dbReference>
<evidence type="ECO:0000313" key="3">
    <source>
        <dbReference type="EMBL" id="CAI4033894.1"/>
    </source>
</evidence>
<dbReference type="EMBL" id="OX365700">
    <property type="protein sequence ID" value="CAI4033894.1"/>
    <property type="molecule type" value="Genomic_DNA"/>
</dbReference>
<dbReference type="InterPro" id="IPR058486">
    <property type="entry name" value="DUF8173"/>
</dbReference>
<name>A0AA86N3C4_9BACT</name>
<feature type="transmembrane region" description="Helical" evidence="1">
    <location>
        <begin position="242"/>
        <end position="266"/>
    </location>
</feature>
<protein>
    <recommendedName>
        <fullName evidence="2">DUF8173 domain-containing protein</fullName>
    </recommendedName>
</protein>
<feature type="transmembrane region" description="Helical" evidence="1">
    <location>
        <begin position="308"/>
        <end position="333"/>
    </location>
</feature>
<gene>
    <name evidence="3" type="ORF">DNFV4_04336</name>
</gene>
<keyword evidence="1" id="KW-0472">Membrane</keyword>
<reference evidence="3" key="1">
    <citation type="submission" date="2022-10" db="EMBL/GenBank/DDBJ databases">
        <authorList>
            <person name="Koch H."/>
        </authorList>
    </citation>
    <scope>NUCLEOTIDE SEQUENCE</scope>
    <source>
        <strain evidence="3">DNF</strain>
    </source>
</reference>
<keyword evidence="4" id="KW-1185">Reference proteome</keyword>
<keyword evidence="1" id="KW-0812">Transmembrane</keyword>
<organism evidence="3 4">
    <name type="scientific">Nitrospira tepida</name>
    <dbReference type="NCBI Taxonomy" id="2973512"/>
    <lineage>
        <taxon>Bacteria</taxon>
        <taxon>Pseudomonadati</taxon>
        <taxon>Nitrospirota</taxon>
        <taxon>Nitrospiria</taxon>
        <taxon>Nitrospirales</taxon>
        <taxon>Nitrospiraceae</taxon>
        <taxon>Nitrospira</taxon>
    </lineage>
</organism>
<accession>A0AA86N3C4</accession>